<dbReference type="SMART" id="SM00347">
    <property type="entry name" value="HTH_MARR"/>
    <property type="match status" value="1"/>
</dbReference>
<comment type="caution">
    <text evidence="5">The sequence shown here is derived from an EMBL/GenBank/DDBJ whole genome shotgun (WGS) entry which is preliminary data.</text>
</comment>
<dbReference type="InterPro" id="IPR039422">
    <property type="entry name" value="MarR/SlyA-like"/>
</dbReference>
<dbReference type="PRINTS" id="PR00598">
    <property type="entry name" value="HTHMARR"/>
</dbReference>
<evidence type="ECO:0000313" key="5">
    <source>
        <dbReference type="EMBL" id="MFC3979499.1"/>
    </source>
</evidence>
<evidence type="ECO:0000256" key="1">
    <source>
        <dbReference type="ARBA" id="ARBA00023015"/>
    </source>
</evidence>
<dbReference type="Proteomes" id="UP001595698">
    <property type="component" value="Unassembled WGS sequence"/>
</dbReference>
<keyword evidence="2" id="KW-0238">DNA-binding</keyword>
<name>A0ABV8ESZ8_9ACTN</name>
<sequence>MASQHRRHIAFRRLHESLVDLVALMNLPQRDEALMAEAGIDLDRSLFKLIVGIRRFGPIGVVELAERAGRDHTTVSRQVAKLAELGLIERRPNPADRRVKEAVITSAGRRVTDALEAARQRLVGSAFAEWSDQDLVQFEQLMRRCVDDMLAMSAADKEEGGQ</sequence>
<dbReference type="InterPro" id="IPR000835">
    <property type="entry name" value="HTH_MarR-typ"/>
</dbReference>
<dbReference type="InterPro" id="IPR011991">
    <property type="entry name" value="ArsR-like_HTH"/>
</dbReference>
<dbReference type="Gene3D" id="1.10.10.10">
    <property type="entry name" value="Winged helix-like DNA-binding domain superfamily/Winged helix DNA-binding domain"/>
    <property type="match status" value="1"/>
</dbReference>
<gene>
    <name evidence="5" type="ORF">ACFOYY_05165</name>
</gene>
<reference evidence="6" key="1">
    <citation type="journal article" date="2019" name="Int. J. Syst. Evol. Microbiol.">
        <title>The Global Catalogue of Microorganisms (GCM) 10K type strain sequencing project: providing services to taxonomists for standard genome sequencing and annotation.</title>
        <authorList>
            <consortium name="The Broad Institute Genomics Platform"/>
            <consortium name="The Broad Institute Genome Sequencing Center for Infectious Disease"/>
            <person name="Wu L."/>
            <person name="Ma J."/>
        </authorList>
    </citation>
    <scope>NUCLEOTIDE SEQUENCE [LARGE SCALE GENOMIC DNA]</scope>
    <source>
        <strain evidence="6">TBRC 7912</strain>
    </source>
</reference>
<dbReference type="PANTHER" id="PTHR33164">
    <property type="entry name" value="TRANSCRIPTIONAL REGULATOR, MARR FAMILY"/>
    <property type="match status" value="1"/>
</dbReference>
<dbReference type="SUPFAM" id="SSF46785">
    <property type="entry name" value="Winged helix' DNA-binding domain"/>
    <property type="match status" value="1"/>
</dbReference>
<protein>
    <submittedName>
        <fullName evidence="5">MarR family winged helix-turn-helix transcriptional regulator</fullName>
    </submittedName>
</protein>
<dbReference type="PANTHER" id="PTHR33164:SF57">
    <property type="entry name" value="MARR-FAMILY TRANSCRIPTIONAL REGULATOR"/>
    <property type="match status" value="1"/>
</dbReference>
<dbReference type="InterPro" id="IPR023187">
    <property type="entry name" value="Tscrpt_reg_MarR-type_CS"/>
</dbReference>
<organism evidence="5 6">
    <name type="scientific">Streptosporangium jomthongense</name>
    <dbReference type="NCBI Taxonomy" id="1193683"/>
    <lineage>
        <taxon>Bacteria</taxon>
        <taxon>Bacillati</taxon>
        <taxon>Actinomycetota</taxon>
        <taxon>Actinomycetes</taxon>
        <taxon>Streptosporangiales</taxon>
        <taxon>Streptosporangiaceae</taxon>
        <taxon>Streptosporangium</taxon>
    </lineage>
</organism>
<dbReference type="PROSITE" id="PS50995">
    <property type="entry name" value="HTH_MARR_2"/>
    <property type="match status" value="1"/>
</dbReference>
<dbReference type="InterPro" id="IPR036390">
    <property type="entry name" value="WH_DNA-bd_sf"/>
</dbReference>
<dbReference type="CDD" id="cd00090">
    <property type="entry name" value="HTH_ARSR"/>
    <property type="match status" value="1"/>
</dbReference>
<proteinExistence type="predicted"/>
<evidence type="ECO:0000256" key="2">
    <source>
        <dbReference type="ARBA" id="ARBA00023125"/>
    </source>
</evidence>
<dbReference type="PROSITE" id="PS01117">
    <property type="entry name" value="HTH_MARR_1"/>
    <property type="match status" value="1"/>
</dbReference>
<keyword evidence="1" id="KW-0805">Transcription regulation</keyword>
<feature type="domain" description="HTH marR-type" evidence="4">
    <location>
        <begin position="11"/>
        <end position="147"/>
    </location>
</feature>
<evidence type="ECO:0000259" key="4">
    <source>
        <dbReference type="PROSITE" id="PS50995"/>
    </source>
</evidence>
<accession>A0ABV8ESZ8</accession>
<dbReference type="EMBL" id="JBHSBC010000003">
    <property type="protein sequence ID" value="MFC3979499.1"/>
    <property type="molecule type" value="Genomic_DNA"/>
</dbReference>
<evidence type="ECO:0000313" key="6">
    <source>
        <dbReference type="Proteomes" id="UP001595698"/>
    </source>
</evidence>
<keyword evidence="3" id="KW-0804">Transcription</keyword>
<dbReference type="Pfam" id="PF01047">
    <property type="entry name" value="MarR"/>
    <property type="match status" value="1"/>
</dbReference>
<dbReference type="RefSeq" id="WP_386188478.1">
    <property type="nucleotide sequence ID" value="NZ_JBHSBC010000003.1"/>
</dbReference>
<evidence type="ECO:0000256" key="3">
    <source>
        <dbReference type="ARBA" id="ARBA00023163"/>
    </source>
</evidence>
<dbReference type="InterPro" id="IPR036388">
    <property type="entry name" value="WH-like_DNA-bd_sf"/>
</dbReference>
<keyword evidence="6" id="KW-1185">Reference proteome</keyword>